<reference evidence="3" key="1">
    <citation type="submission" date="2022-11" db="UniProtKB">
        <authorList>
            <consortium name="WormBaseParasite"/>
        </authorList>
    </citation>
    <scope>IDENTIFICATION</scope>
</reference>
<sequence length="208" mass="23017">MLVKLKVRSKGRDNWFFSYLGTTTFARAAAAWTTTSTTSFPFFVKIFSNVSSRIIIEPLKTALNELALCSSIACSAIAPALAQRSNFHSQITADCLEQSERRDCSIFNRCCDFRCLSPISGGGRRSVIAQQTSYSRAHFCMAIMGQIVEQSSKCVCSSSAASIYSSYSPLRGSLLKWNNQLRIMTKLDFVGGIILIFILDLFLLSLTI</sequence>
<keyword evidence="1" id="KW-0812">Transmembrane</keyword>
<protein>
    <submittedName>
        <fullName evidence="3">Uncharacterized protein</fullName>
    </submittedName>
</protein>
<dbReference type="Proteomes" id="UP000887574">
    <property type="component" value="Unplaced"/>
</dbReference>
<keyword evidence="1" id="KW-0472">Membrane</keyword>
<dbReference type="AlphaFoldDB" id="A0A915CL91"/>
<evidence type="ECO:0000313" key="2">
    <source>
        <dbReference type="Proteomes" id="UP000887574"/>
    </source>
</evidence>
<keyword evidence="1" id="KW-1133">Transmembrane helix</keyword>
<evidence type="ECO:0000313" key="3">
    <source>
        <dbReference type="WBParaSite" id="jg10170"/>
    </source>
</evidence>
<evidence type="ECO:0000256" key="1">
    <source>
        <dbReference type="SAM" id="Phobius"/>
    </source>
</evidence>
<proteinExistence type="predicted"/>
<dbReference type="WBParaSite" id="jg10170">
    <property type="protein sequence ID" value="jg10170"/>
    <property type="gene ID" value="jg10170"/>
</dbReference>
<accession>A0A915CL91</accession>
<keyword evidence="2" id="KW-1185">Reference proteome</keyword>
<organism evidence="2 3">
    <name type="scientific">Ditylenchus dipsaci</name>
    <dbReference type="NCBI Taxonomy" id="166011"/>
    <lineage>
        <taxon>Eukaryota</taxon>
        <taxon>Metazoa</taxon>
        <taxon>Ecdysozoa</taxon>
        <taxon>Nematoda</taxon>
        <taxon>Chromadorea</taxon>
        <taxon>Rhabditida</taxon>
        <taxon>Tylenchina</taxon>
        <taxon>Tylenchomorpha</taxon>
        <taxon>Sphaerularioidea</taxon>
        <taxon>Anguinidae</taxon>
        <taxon>Anguininae</taxon>
        <taxon>Ditylenchus</taxon>
    </lineage>
</organism>
<feature type="transmembrane region" description="Helical" evidence="1">
    <location>
        <begin position="187"/>
        <end position="206"/>
    </location>
</feature>
<name>A0A915CL91_9BILA</name>